<dbReference type="EMBL" id="FOGG01000006">
    <property type="protein sequence ID" value="SER26812.1"/>
    <property type="molecule type" value="Genomic_DNA"/>
</dbReference>
<dbReference type="STRING" id="390241.SAMN04488023_106133"/>
<gene>
    <name evidence="1" type="ORF">SAMN04488023_106133</name>
</gene>
<organism evidence="1 2">
    <name type="scientific">Pedobacter rhizosphaerae</name>
    <dbReference type="NCBI Taxonomy" id="390241"/>
    <lineage>
        <taxon>Bacteria</taxon>
        <taxon>Pseudomonadati</taxon>
        <taxon>Bacteroidota</taxon>
        <taxon>Sphingobacteriia</taxon>
        <taxon>Sphingobacteriales</taxon>
        <taxon>Sphingobacteriaceae</taxon>
        <taxon>Pedobacter</taxon>
    </lineage>
</organism>
<keyword evidence="2" id="KW-1185">Reference proteome</keyword>
<dbReference type="RefSeq" id="WP_090882815.1">
    <property type="nucleotide sequence ID" value="NZ_FOGG01000006.1"/>
</dbReference>
<protein>
    <submittedName>
        <fullName evidence="1">Uncharacterized protein</fullName>
    </submittedName>
</protein>
<dbReference type="Proteomes" id="UP000199572">
    <property type="component" value="Unassembled WGS sequence"/>
</dbReference>
<accession>A0A1H9MT07</accession>
<evidence type="ECO:0000313" key="1">
    <source>
        <dbReference type="EMBL" id="SER26812.1"/>
    </source>
</evidence>
<name>A0A1H9MT07_9SPHI</name>
<proteinExistence type="predicted"/>
<dbReference type="InterPro" id="IPR043750">
    <property type="entry name" value="DUF5695"/>
</dbReference>
<dbReference type="Pfam" id="PF18951">
    <property type="entry name" value="DUF5695"/>
    <property type="match status" value="1"/>
</dbReference>
<sequence>MNITQRIFLKLLFGLGICSFLINPLYAQSPWVRLAQKPSTLGLEGGYLSLDAGAFNLKLIKSSQTVAGLQPKSVKDFDFVPSDSLKVRSSDGLYHLGDINIRLRQEGNGNWTSYSTAAKRMPVKAIPAKGKVLAAADLSPTLPTGIPLQVNRSWEMVNGKLVLKFELKNKTSKNVEIGALGIPMIFDNILEGRTLEQTHAKNVFYDPYIGKDAGYLQVTRLSGHAPSLIVVPVGKTPFEAYNPLNDDRTPRGIAFEGFYEWMVYSKAYAENEWKNAEQWNTPTSILLKAGETKTYALEFILSGNAQETESKLIENKRPVAISVPGYVLPKDVDAKLFINYARKIKTIQSFPQNALTIGLLPVTKNGWKSYSIKGNVWGRAKLAITYEDGLEQTINYKIIAPETEVIASYGNFLTTKQWFDQPNDIFKRSPSAITYDYEKQQQVVQDNRAWIAGLSDEGGAGSWLGAIMKQLVLPEKTEIDKLQKFVDSVMFGQIQVKAGPKKYGVKKSLFFYEPDSMPKNTYASDINFKVWSAWPRKEADNLGRSYNYPHVAAAHWLMYRLARNYKGLVDQSTWKQHLIDAAQTGMAMVNIAPYYAQFGQMEGTIFYLILTDLKNEGLTADAEQLENAMKKRANHWRSLEYPFGSEMPWDSTGQEEVYVWSNYFGYDDKAKVTLDAILAYMPVVPHWAYNGNARRYWDFLYGGKLQRVERMIHHYGSALNAIPVLMDYRKNPDNFYLLRAGYGGLLGSISNITQDGFAPAAFHAYPSTLKNDGITGDYGSGFFGYAVNSASYILAHKEFGWLAFGGNLKKQGDVVQVELTTAAKSAVYIAPVGLWISLDAGKIESVSYNISTGELRLKLQKADQFTPHAIIRITQPAKISGVGSYQIKGASTVERGAQVVNLSTTQTTEVIIQK</sequence>
<dbReference type="AlphaFoldDB" id="A0A1H9MT07"/>
<dbReference type="OrthoDB" id="2479977at2"/>
<reference evidence="1 2" key="1">
    <citation type="submission" date="2016-10" db="EMBL/GenBank/DDBJ databases">
        <authorList>
            <person name="de Groot N.N."/>
        </authorList>
    </citation>
    <scope>NUCLEOTIDE SEQUENCE [LARGE SCALE GENOMIC DNA]</scope>
    <source>
        <strain evidence="1 2">DSM 18610</strain>
    </source>
</reference>
<evidence type="ECO:0000313" key="2">
    <source>
        <dbReference type="Proteomes" id="UP000199572"/>
    </source>
</evidence>